<dbReference type="Pfam" id="PF13579">
    <property type="entry name" value="Glyco_trans_4_4"/>
    <property type="match status" value="1"/>
</dbReference>
<dbReference type="Proteomes" id="UP001501074">
    <property type="component" value="Unassembled WGS sequence"/>
</dbReference>
<protein>
    <recommendedName>
        <fullName evidence="3">Glycosyltransferase subfamily 4-like N-terminal domain-containing protein</fullName>
    </recommendedName>
</protein>
<dbReference type="Gene3D" id="3.40.50.2000">
    <property type="entry name" value="Glycogen Phosphorylase B"/>
    <property type="match status" value="2"/>
</dbReference>
<dbReference type="SUPFAM" id="SSF53756">
    <property type="entry name" value="UDP-Glycosyltransferase/glycogen phosphorylase"/>
    <property type="match status" value="1"/>
</dbReference>
<dbReference type="PANTHER" id="PTHR45947">
    <property type="entry name" value="SULFOQUINOVOSYL TRANSFERASE SQD2"/>
    <property type="match status" value="1"/>
</dbReference>
<sequence length="403" mass="43938">MTDTRAGTAARGSIFLVRGAFRPGSDAVSRSMLELALAIQRAGQDVKIISWTGPGQFGMLDLAGPGTVVPLGPGSDSGRYTSMDRATFLVKAALYLWNNAQRGDSVVTLEDPTALGLAAVPVRWRRKVKHYTYLMDLQSIQYLSLHHGGLRSAVINRIRRELDRFTWRSSDAVVVLGECMKTIVQSVESCARVEVIPIWQDSSRIHPVEAGGIRQALGTGDKLVVMYHGHATYRQPMNLILAAAEELRADSGITFSVVGNGPSVDWLKQSAAERKLTNIDVQASVDKFDFLTVLSSADVHLAILDERATGTCVPSKTYTAMAVGKPCLYLGAEYGQAAMDVTAARSGYVVATDDLRGFVACLHELSNNEADRLQMGQRGLEYFTRERDLAVIGEKWMDLLVSV</sequence>
<proteinExistence type="predicted"/>
<evidence type="ECO:0000256" key="1">
    <source>
        <dbReference type="ARBA" id="ARBA00022676"/>
    </source>
</evidence>
<comment type="caution">
    <text evidence="4">The sequence shown here is derived from an EMBL/GenBank/DDBJ whole genome shotgun (WGS) entry which is preliminary data.</text>
</comment>
<evidence type="ECO:0000259" key="3">
    <source>
        <dbReference type="Pfam" id="PF13579"/>
    </source>
</evidence>
<dbReference type="EMBL" id="BAAAZO010000001">
    <property type="protein sequence ID" value="GAA3593723.1"/>
    <property type="molecule type" value="Genomic_DNA"/>
</dbReference>
<dbReference type="InterPro" id="IPR050194">
    <property type="entry name" value="Glycosyltransferase_grp1"/>
</dbReference>
<keyword evidence="1" id="KW-0328">Glycosyltransferase</keyword>
<evidence type="ECO:0000313" key="4">
    <source>
        <dbReference type="EMBL" id="GAA3593723.1"/>
    </source>
</evidence>
<keyword evidence="2" id="KW-0808">Transferase</keyword>
<name>A0ABP6Z3D6_9ACTN</name>
<dbReference type="PANTHER" id="PTHR45947:SF3">
    <property type="entry name" value="SULFOQUINOVOSYL TRANSFERASE SQD2"/>
    <property type="match status" value="1"/>
</dbReference>
<feature type="domain" description="Glycosyltransferase subfamily 4-like N-terminal" evidence="3">
    <location>
        <begin position="28"/>
        <end position="199"/>
    </location>
</feature>
<gene>
    <name evidence="4" type="ORF">GCM10022223_05800</name>
</gene>
<organism evidence="4 5">
    <name type="scientific">Kineosporia mesophila</name>
    <dbReference type="NCBI Taxonomy" id="566012"/>
    <lineage>
        <taxon>Bacteria</taxon>
        <taxon>Bacillati</taxon>
        <taxon>Actinomycetota</taxon>
        <taxon>Actinomycetes</taxon>
        <taxon>Kineosporiales</taxon>
        <taxon>Kineosporiaceae</taxon>
        <taxon>Kineosporia</taxon>
    </lineage>
</organism>
<evidence type="ECO:0000256" key="2">
    <source>
        <dbReference type="ARBA" id="ARBA00022679"/>
    </source>
</evidence>
<keyword evidence="5" id="KW-1185">Reference proteome</keyword>
<accession>A0ABP6Z3D6</accession>
<dbReference type="InterPro" id="IPR028098">
    <property type="entry name" value="Glyco_trans_4-like_N"/>
</dbReference>
<reference evidence="5" key="1">
    <citation type="journal article" date="2019" name="Int. J. Syst. Evol. Microbiol.">
        <title>The Global Catalogue of Microorganisms (GCM) 10K type strain sequencing project: providing services to taxonomists for standard genome sequencing and annotation.</title>
        <authorList>
            <consortium name="The Broad Institute Genomics Platform"/>
            <consortium name="The Broad Institute Genome Sequencing Center for Infectious Disease"/>
            <person name="Wu L."/>
            <person name="Ma J."/>
        </authorList>
    </citation>
    <scope>NUCLEOTIDE SEQUENCE [LARGE SCALE GENOMIC DNA]</scope>
    <source>
        <strain evidence="5">JCM 16902</strain>
    </source>
</reference>
<dbReference type="Pfam" id="PF13692">
    <property type="entry name" value="Glyco_trans_1_4"/>
    <property type="match status" value="1"/>
</dbReference>
<evidence type="ECO:0000313" key="5">
    <source>
        <dbReference type="Proteomes" id="UP001501074"/>
    </source>
</evidence>
<dbReference type="CDD" id="cd03794">
    <property type="entry name" value="GT4_WbuB-like"/>
    <property type="match status" value="1"/>
</dbReference>